<dbReference type="PANTHER" id="PTHR30329">
    <property type="entry name" value="STATOR ELEMENT OF FLAGELLAR MOTOR COMPLEX"/>
    <property type="match status" value="1"/>
</dbReference>
<keyword evidence="1" id="KW-0472">Membrane</keyword>
<gene>
    <name evidence="4" type="ORF">EPJ80_06395</name>
</gene>
<protein>
    <submittedName>
        <fullName evidence="4">OmpA family protein</fullName>
    </submittedName>
</protein>
<reference evidence="4 5" key="1">
    <citation type="journal article" date="1992" name="Lakartidningen">
        <title>[Penicillin V and not amoxicillin is the first choice preparation in acute otitis].</title>
        <authorList>
            <person name="Kamme C."/>
            <person name="Lundgren K."/>
            <person name="Prellner K."/>
        </authorList>
    </citation>
    <scope>NUCLEOTIDE SEQUENCE [LARGE SCALE GENOMIC DNA]</scope>
    <source>
        <strain evidence="4 5">W1</strain>
    </source>
</reference>
<evidence type="ECO:0000256" key="2">
    <source>
        <dbReference type="SAM" id="SignalP"/>
    </source>
</evidence>
<keyword evidence="2" id="KW-0732">Signal</keyword>
<dbReference type="InterPro" id="IPR050330">
    <property type="entry name" value="Bact_OuterMem_StrucFunc"/>
</dbReference>
<dbReference type="AlphaFoldDB" id="A0A5C8CGJ6"/>
<evidence type="ECO:0000313" key="4">
    <source>
        <dbReference type="EMBL" id="TXJ12410.1"/>
    </source>
</evidence>
<dbReference type="Pfam" id="PF00691">
    <property type="entry name" value="OmpA"/>
    <property type="match status" value="1"/>
</dbReference>
<evidence type="ECO:0000256" key="1">
    <source>
        <dbReference type="PROSITE-ProRule" id="PRU00473"/>
    </source>
</evidence>
<dbReference type="InterPro" id="IPR006665">
    <property type="entry name" value="OmpA-like"/>
</dbReference>
<evidence type="ECO:0000259" key="3">
    <source>
        <dbReference type="PROSITE" id="PS51123"/>
    </source>
</evidence>
<evidence type="ECO:0000313" key="5">
    <source>
        <dbReference type="Proteomes" id="UP000325116"/>
    </source>
</evidence>
<dbReference type="PROSITE" id="PS51257">
    <property type="entry name" value="PROKAR_LIPOPROTEIN"/>
    <property type="match status" value="1"/>
</dbReference>
<accession>A0A5C8CGJ6</accession>
<dbReference type="GO" id="GO:0016020">
    <property type="term" value="C:membrane"/>
    <property type="evidence" value="ECO:0007669"/>
    <property type="project" value="UniProtKB-UniRule"/>
</dbReference>
<proteinExistence type="predicted"/>
<dbReference type="EMBL" id="SAXT01000004">
    <property type="protein sequence ID" value="TXJ12410.1"/>
    <property type="molecule type" value="Genomic_DNA"/>
</dbReference>
<dbReference type="CDD" id="cd07185">
    <property type="entry name" value="OmpA_C-like"/>
    <property type="match status" value="1"/>
</dbReference>
<dbReference type="Proteomes" id="UP000325116">
    <property type="component" value="Unassembled WGS sequence"/>
</dbReference>
<dbReference type="PANTHER" id="PTHR30329:SF21">
    <property type="entry name" value="LIPOPROTEIN YIAD-RELATED"/>
    <property type="match status" value="1"/>
</dbReference>
<dbReference type="RefSeq" id="WP_147758346.1">
    <property type="nucleotide sequence ID" value="NZ_SAXT01000004.1"/>
</dbReference>
<comment type="caution">
    <text evidence="4">The sequence shown here is derived from an EMBL/GenBank/DDBJ whole genome shotgun (WGS) entry which is preliminary data.</text>
</comment>
<organism evidence="4 5">
    <name type="scientific">Brachyspira aalborgi</name>
    <dbReference type="NCBI Taxonomy" id="29522"/>
    <lineage>
        <taxon>Bacteria</taxon>
        <taxon>Pseudomonadati</taxon>
        <taxon>Spirochaetota</taxon>
        <taxon>Spirochaetia</taxon>
        <taxon>Brachyspirales</taxon>
        <taxon>Brachyspiraceae</taxon>
        <taxon>Brachyspira</taxon>
    </lineage>
</organism>
<dbReference type="InterPro" id="IPR036737">
    <property type="entry name" value="OmpA-like_sf"/>
</dbReference>
<dbReference type="SUPFAM" id="SSF103088">
    <property type="entry name" value="OmpA-like"/>
    <property type="match status" value="1"/>
</dbReference>
<dbReference type="PROSITE" id="PS51123">
    <property type="entry name" value="OMPA_2"/>
    <property type="match status" value="1"/>
</dbReference>
<dbReference type="Gene3D" id="3.30.1330.60">
    <property type="entry name" value="OmpA-like domain"/>
    <property type="match status" value="1"/>
</dbReference>
<feature type="domain" description="OmpA-like" evidence="3">
    <location>
        <begin position="92"/>
        <end position="205"/>
    </location>
</feature>
<sequence>MKKFLLILVLLIFAISCKSAPIVEEEQVQTPPTPPPVEELEKVVEEPMINTVVDEIVEEPMTNTVVDEMVEEPITNSNELIFPTGIYIRETERGKILVVEPKIIYDFASTNMTTMTHVSLRQVVEFMNLNANVSVIIEGHTSNIGIAYPYNYKLSAERARNAKIYLVNSGINENRLIECPLGESLPEYPNQADLRRHEFVVITSESDLQVYNGFISRLDVRKETTYMGN</sequence>
<name>A0A5C8CGJ6_9SPIR</name>
<feature type="signal peptide" evidence="2">
    <location>
        <begin position="1"/>
        <end position="20"/>
    </location>
</feature>
<feature type="chain" id="PRO_5022965597" evidence="2">
    <location>
        <begin position="21"/>
        <end position="229"/>
    </location>
</feature>